<dbReference type="PANTHER" id="PTHR38451:SF1">
    <property type="entry name" value="TRNA (ADENINE(22)-N(1))-METHYLTRANSFERASE"/>
    <property type="match status" value="1"/>
</dbReference>
<comment type="caution">
    <text evidence="3">The sequence shown here is derived from an EMBL/GenBank/DDBJ whole genome shotgun (WGS) entry which is preliminary data.</text>
</comment>
<dbReference type="Proteomes" id="UP001198151">
    <property type="component" value="Unassembled WGS sequence"/>
</dbReference>
<evidence type="ECO:0000256" key="2">
    <source>
        <dbReference type="SAM" id="MobiDB-lite"/>
    </source>
</evidence>
<dbReference type="RefSeq" id="WP_227707891.1">
    <property type="nucleotide sequence ID" value="NZ_JAJEQX010000016.1"/>
</dbReference>
<keyword evidence="4" id="KW-1185">Reference proteome</keyword>
<reference evidence="3 4" key="1">
    <citation type="submission" date="2021-10" db="EMBL/GenBank/DDBJ databases">
        <title>Anaerobic single-cell dispensing facilitates the cultivation of human gut bacteria.</title>
        <authorList>
            <person name="Afrizal A."/>
        </authorList>
    </citation>
    <scope>NUCLEOTIDE SEQUENCE [LARGE SCALE GENOMIC DNA]</scope>
    <source>
        <strain evidence="3 4">CLA-AA-H200</strain>
    </source>
</reference>
<name>A0ABS8FXJ1_9FIRM</name>
<gene>
    <name evidence="3" type="ORF">LKD70_10020</name>
</gene>
<dbReference type="InterPro" id="IPR006901">
    <property type="entry name" value="TrmK"/>
</dbReference>
<feature type="compositionally biased region" description="Low complexity" evidence="2">
    <location>
        <begin position="173"/>
        <end position="192"/>
    </location>
</feature>
<dbReference type="EMBL" id="JAJEQX010000016">
    <property type="protein sequence ID" value="MCC2254751.1"/>
    <property type="molecule type" value="Genomic_DNA"/>
</dbReference>
<protein>
    <submittedName>
        <fullName evidence="3">Class I SAM-dependent methyltransferase</fullName>
    </submittedName>
</protein>
<evidence type="ECO:0000313" key="4">
    <source>
        <dbReference type="Proteomes" id="UP001198151"/>
    </source>
</evidence>
<sequence>MELSIRLQAVADLVTAGFRLADIGTDHAYIPIYLAERGKIPGAVAMDVNRGPLQKARENIAEHGLSGRIDTRLSDGFASLQEGECESAVIAGMGGPLMIRILKEGLGVVNTLKECILQPQSEIEKMRAFLLEEGFFFIKENMVEESGKYYPMMKVLPPAEAARRRENAAANVAANAASDSSGAESGAGSCEKAGAEKDAPAKADNGMEMWDDVQLRYGRLLLESRNPVLREYLEKETELKENLLKKLEHAENGRALKRKEELAGELECVRKGMKYYEMQ</sequence>
<organism evidence="3 4">
    <name type="scientific">Ruminococcus turbiniformis</name>
    <dbReference type="NCBI Taxonomy" id="2881258"/>
    <lineage>
        <taxon>Bacteria</taxon>
        <taxon>Bacillati</taxon>
        <taxon>Bacillota</taxon>
        <taxon>Clostridia</taxon>
        <taxon>Eubacteriales</taxon>
        <taxon>Oscillospiraceae</taxon>
        <taxon>Ruminococcus</taxon>
    </lineage>
</organism>
<keyword evidence="1" id="KW-0175">Coiled coil</keyword>
<feature type="region of interest" description="Disordered" evidence="2">
    <location>
        <begin position="173"/>
        <end position="205"/>
    </location>
</feature>
<proteinExistence type="predicted"/>
<keyword evidence="3" id="KW-0489">Methyltransferase</keyword>
<dbReference type="Gene3D" id="3.40.50.150">
    <property type="entry name" value="Vaccinia Virus protein VP39"/>
    <property type="match status" value="1"/>
</dbReference>
<accession>A0ABS8FXJ1</accession>
<feature type="coiled-coil region" evidence="1">
    <location>
        <begin position="230"/>
        <end position="260"/>
    </location>
</feature>
<dbReference type="GO" id="GO:0032259">
    <property type="term" value="P:methylation"/>
    <property type="evidence" value="ECO:0007669"/>
    <property type="project" value="UniProtKB-KW"/>
</dbReference>
<dbReference type="SUPFAM" id="SSF53335">
    <property type="entry name" value="S-adenosyl-L-methionine-dependent methyltransferases"/>
    <property type="match status" value="1"/>
</dbReference>
<dbReference type="GO" id="GO:0008168">
    <property type="term" value="F:methyltransferase activity"/>
    <property type="evidence" value="ECO:0007669"/>
    <property type="project" value="UniProtKB-KW"/>
</dbReference>
<dbReference type="Pfam" id="PF12847">
    <property type="entry name" value="Methyltransf_18"/>
    <property type="match status" value="1"/>
</dbReference>
<dbReference type="PANTHER" id="PTHR38451">
    <property type="entry name" value="TRNA (ADENINE(22)-N(1))-METHYLTRANSFERASE"/>
    <property type="match status" value="1"/>
</dbReference>
<dbReference type="InterPro" id="IPR029063">
    <property type="entry name" value="SAM-dependent_MTases_sf"/>
</dbReference>
<dbReference type="PIRSF" id="PIRSF018637">
    <property type="entry name" value="TrmK"/>
    <property type="match status" value="1"/>
</dbReference>
<evidence type="ECO:0000313" key="3">
    <source>
        <dbReference type="EMBL" id="MCC2254751.1"/>
    </source>
</evidence>
<evidence type="ECO:0000256" key="1">
    <source>
        <dbReference type="SAM" id="Coils"/>
    </source>
</evidence>
<keyword evidence="3" id="KW-0808">Transferase</keyword>